<evidence type="ECO:0000256" key="8">
    <source>
        <dbReference type="SAM" id="Phobius"/>
    </source>
</evidence>
<evidence type="ECO:0000313" key="9">
    <source>
        <dbReference type="EMBL" id="SEO70648.1"/>
    </source>
</evidence>
<evidence type="ECO:0000313" key="10">
    <source>
        <dbReference type="Proteomes" id="UP000198960"/>
    </source>
</evidence>
<keyword evidence="4 8" id="KW-0812">Transmembrane</keyword>
<evidence type="ECO:0000256" key="1">
    <source>
        <dbReference type="ARBA" id="ARBA00004651"/>
    </source>
</evidence>
<dbReference type="Proteomes" id="UP000198960">
    <property type="component" value="Unassembled WGS sequence"/>
</dbReference>
<feature type="transmembrane region" description="Helical" evidence="8">
    <location>
        <begin position="121"/>
        <end position="140"/>
    </location>
</feature>
<protein>
    <recommendedName>
        <fullName evidence="11">Arabinofuranan 3-O-arabinosyltransferase</fullName>
    </recommendedName>
</protein>
<dbReference type="GO" id="GO:0005886">
    <property type="term" value="C:plasma membrane"/>
    <property type="evidence" value="ECO:0007669"/>
    <property type="project" value="UniProtKB-SubCell"/>
</dbReference>
<dbReference type="AlphaFoldDB" id="A0A1H8RWW5"/>
<organism evidence="9 10">
    <name type="scientific">Trujillonella endophytica</name>
    <dbReference type="NCBI Taxonomy" id="673521"/>
    <lineage>
        <taxon>Bacteria</taxon>
        <taxon>Bacillati</taxon>
        <taxon>Actinomycetota</taxon>
        <taxon>Actinomycetes</taxon>
        <taxon>Geodermatophilales</taxon>
        <taxon>Geodermatophilaceae</taxon>
        <taxon>Trujillonella</taxon>
    </lineage>
</organism>
<comment type="similarity">
    <text evidence="7">Belongs to the glycosyltransferase 87 family.</text>
</comment>
<dbReference type="STRING" id="673521.SAMN05660991_01383"/>
<feature type="transmembrane region" description="Helical" evidence="8">
    <location>
        <begin position="198"/>
        <end position="217"/>
    </location>
</feature>
<evidence type="ECO:0000256" key="3">
    <source>
        <dbReference type="ARBA" id="ARBA00022679"/>
    </source>
</evidence>
<feature type="transmembrane region" description="Helical" evidence="8">
    <location>
        <begin position="171"/>
        <end position="191"/>
    </location>
</feature>
<keyword evidence="5 8" id="KW-1133">Transmembrane helix</keyword>
<feature type="transmembrane region" description="Helical" evidence="8">
    <location>
        <begin position="290"/>
        <end position="313"/>
    </location>
</feature>
<name>A0A1H8RWW5_9ACTN</name>
<comment type="subcellular location">
    <subcellularLocation>
        <location evidence="1">Cell membrane</location>
        <topology evidence="1">Multi-pass membrane protein</topology>
    </subcellularLocation>
</comment>
<reference evidence="10" key="1">
    <citation type="submission" date="2016-10" db="EMBL/GenBank/DDBJ databases">
        <authorList>
            <person name="Varghese N."/>
            <person name="Submissions S."/>
        </authorList>
    </citation>
    <scope>NUCLEOTIDE SEQUENCE [LARGE SCALE GENOMIC DNA]</scope>
    <source>
        <strain evidence="10">DSM 45413</strain>
    </source>
</reference>
<sequence>MTVALRAARAALVREVRESGTAERALWMAVVAIAAVRVWQGYKNAGDLRIVWYAGRHLLDGAPVFIDEGFLYLPTSAVLAAPFALLREGHGMGVGVLLCCCAVVVLATASVRLLAAPGPRWLAPAVSLAVLTSYAGGDLIAVANSEFVPLAMLPFILAAAARGRWTTFAVLLGLSIVVKPFLIGLLLLPLLAFRPRALAIAVGIPVVGSALSLLLVADPGNFFDVTIPSLLRGQEKTENPANASLAHLLDYAGLPEKLVLGLRVVMVVIGVGAAVVRWRRTGGDPVVRVVEVGVLLLLTSSLASSVVWSHYALLLVPVFVIAGRPGAVTGRTAVLWPLLLPVLALGYPANVPTIWGTVMVRVGLSLLAILLVLAWRYAVLPPRDVRSPQAAEPARPAEAEQLRR</sequence>
<dbReference type="InterPro" id="IPR018584">
    <property type="entry name" value="GT87"/>
</dbReference>
<gene>
    <name evidence="9" type="ORF">SAMN05660991_01383</name>
</gene>
<feature type="transmembrane region" description="Helical" evidence="8">
    <location>
        <begin position="93"/>
        <end position="115"/>
    </location>
</feature>
<evidence type="ECO:0008006" key="11">
    <source>
        <dbReference type="Google" id="ProtNLM"/>
    </source>
</evidence>
<evidence type="ECO:0000256" key="2">
    <source>
        <dbReference type="ARBA" id="ARBA00022475"/>
    </source>
</evidence>
<evidence type="ECO:0000256" key="7">
    <source>
        <dbReference type="ARBA" id="ARBA00024033"/>
    </source>
</evidence>
<keyword evidence="2" id="KW-1003">Cell membrane</keyword>
<dbReference type="GO" id="GO:0016758">
    <property type="term" value="F:hexosyltransferase activity"/>
    <property type="evidence" value="ECO:0007669"/>
    <property type="project" value="InterPro"/>
</dbReference>
<feature type="transmembrane region" description="Helical" evidence="8">
    <location>
        <begin position="333"/>
        <end position="351"/>
    </location>
</feature>
<dbReference type="Pfam" id="PF09594">
    <property type="entry name" value="GT87"/>
    <property type="match status" value="1"/>
</dbReference>
<dbReference type="RefSeq" id="WP_091941450.1">
    <property type="nucleotide sequence ID" value="NZ_FOEE01000003.1"/>
</dbReference>
<feature type="transmembrane region" description="Helical" evidence="8">
    <location>
        <begin position="358"/>
        <end position="378"/>
    </location>
</feature>
<evidence type="ECO:0000256" key="5">
    <source>
        <dbReference type="ARBA" id="ARBA00022989"/>
    </source>
</evidence>
<accession>A0A1H8RWW5</accession>
<keyword evidence="3" id="KW-0808">Transferase</keyword>
<evidence type="ECO:0000256" key="4">
    <source>
        <dbReference type="ARBA" id="ARBA00022692"/>
    </source>
</evidence>
<proteinExistence type="inferred from homology"/>
<keyword evidence="10" id="KW-1185">Reference proteome</keyword>
<evidence type="ECO:0000256" key="6">
    <source>
        <dbReference type="ARBA" id="ARBA00023136"/>
    </source>
</evidence>
<feature type="transmembrane region" description="Helical" evidence="8">
    <location>
        <begin position="258"/>
        <end position="278"/>
    </location>
</feature>
<dbReference type="EMBL" id="FOEE01000003">
    <property type="protein sequence ID" value="SEO70648.1"/>
    <property type="molecule type" value="Genomic_DNA"/>
</dbReference>
<keyword evidence="6 8" id="KW-0472">Membrane</keyword>